<comment type="caution">
    <text evidence="1">The sequence shown here is derived from an EMBL/GenBank/DDBJ whole genome shotgun (WGS) entry which is preliminary data.</text>
</comment>
<keyword evidence="2" id="KW-1185">Reference proteome</keyword>
<dbReference type="Proteomes" id="UP001651158">
    <property type="component" value="Unassembled WGS sequence"/>
</dbReference>
<gene>
    <name evidence="1" type="ORF">TcWFU_000405</name>
</gene>
<accession>A0ABR4QNJ7</accession>
<name>A0ABR4QNJ7_9CEST</name>
<dbReference type="EMBL" id="JAKROA010000001">
    <property type="protein sequence ID" value="KAL5111157.1"/>
    <property type="molecule type" value="Genomic_DNA"/>
</dbReference>
<evidence type="ECO:0000313" key="1">
    <source>
        <dbReference type="EMBL" id="KAL5111157.1"/>
    </source>
</evidence>
<sequence length="108" mass="12317">MEGCMDGGIQQFKCCYAISGRTIRQTSISRKRLDHVYKLYQGEDELFYFPLAELPTTVKSGSFSDRALSIDPWPAYATERMNTDTQILRDGNRLIAQSKEQSTVSRNL</sequence>
<reference evidence="1 2" key="1">
    <citation type="journal article" date="2022" name="Front. Cell. Infect. Microbiol.">
        <title>The Genomes of Two Strains of Taenia crassiceps the Animal Model for the Study of Human Cysticercosis.</title>
        <authorList>
            <person name="Bobes R.J."/>
            <person name="Estrada K."/>
            <person name="Rios-Valencia D.G."/>
            <person name="Calderon-Gallegos A."/>
            <person name="de la Torre P."/>
            <person name="Carrero J.C."/>
            <person name="Sanchez-Flores A."/>
            <person name="Laclette J.P."/>
        </authorList>
    </citation>
    <scope>NUCLEOTIDE SEQUENCE [LARGE SCALE GENOMIC DNA]</scope>
    <source>
        <strain evidence="1">WFUcys</strain>
    </source>
</reference>
<organism evidence="1 2">
    <name type="scientific">Taenia crassiceps</name>
    <dbReference type="NCBI Taxonomy" id="6207"/>
    <lineage>
        <taxon>Eukaryota</taxon>
        <taxon>Metazoa</taxon>
        <taxon>Spiralia</taxon>
        <taxon>Lophotrochozoa</taxon>
        <taxon>Platyhelminthes</taxon>
        <taxon>Cestoda</taxon>
        <taxon>Eucestoda</taxon>
        <taxon>Cyclophyllidea</taxon>
        <taxon>Taeniidae</taxon>
        <taxon>Taenia</taxon>
    </lineage>
</organism>
<evidence type="ECO:0000313" key="2">
    <source>
        <dbReference type="Proteomes" id="UP001651158"/>
    </source>
</evidence>
<proteinExistence type="predicted"/>
<protein>
    <submittedName>
        <fullName evidence="1">Uncharacterized protein</fullName>
    </submittedName>
</protein>